<organism evidence="1">
    <name type="scientific">hydrothermal vent metagenome</name>
    <dbReference type="NCBI Taxonomy" id="652676"/>
    <lineage>
        <taxon>unclassified sequences</taxon>
        <taxon>metagenomes</taxon>
        <taxon>ecological metagenomes</taxon>
    </lineage>
</organism>
<evidence type="ECO:0000313" key="1">
    <source>
        <dbReference type="EMBL" id="VAW80770.1"/>
    </source>
</evidence>
<proteinExistence type="predicted"/>
<gene>
    <name evidence="1" type="ORF">MNBD_GAMMA14-713</name>
</gene>
<reference evidence="1" key="1">
    <citation type="submission" date="2018-06" db="EMBL/GenBank/DDBJ databases">
        <authorList>
            <person name="Zhirakovskaya E."/>
        </authorList>
    </citation>
    <scope>NUCLEOTIDE SEQUENCE</scope>
</reference>
<accession>A0A3B0YVN9</accession>
<name>A0A3B0YVN9_9ZZZZ</name>
<sequence length="40" mass="4239">MLFGEAAVRWQTMLIAEAPLRMGEAIGSQPGNNPVQSPAV</sequence>
<protein>
    <submittedName>
        <fullName evidence="1">Uncharacterized protein</fullName>
    </submittedName>
</protein>
<dbReference type="EMBL" id="UOFM01000368">
    <property type="protein sequence ID" value="VAW80770.1"/>
    <property type="molecule type" value="Genomic_DNA"/>
</dbReference>
<dbReference type="AlphaFoldDB" id="A0A3B0YVN9"/>